<dbReference type="GO" id="GO:0008654">
    <property type="term" value="P:phospholipid biosynthetic process"/>
    <property type="evidence" value="ECO:0007669"/>
    <property type="project" value="InterPro"/>
</dbReference>
<evidence type="ECO:0000313" key="4">
    <source>
        <dbReference type="EMBL" id="MCQ4334706.1"/>
    </source>
</evidence>
<organism evidence="4 5">
    <name type="scientific">Natronomonas aquatica</name>
    <dbReference type="NCBI Taxonomy" id="2841590"/>
    <lineage>
        <taxon>Archaea</taxon>
        <taxon>Methanobacteriati</taxon>
        <taxon>Methanobacteriota</taxon>
        <taxon>Stenosarchaea group</taxon>
        <taxon>Halobacteria</taxon>
        <taxon>Halobacteriales</taxon>
        <taxon>Natronomonadaceae</taxon>
        <taxon>Natronomonas</taxon>
    </lineage>
</organism>
<keyword evidence="1 2" id="KW-0808">Transferase</keyword>
<dbReference type="AlphaFoldDB" id="A0A9R1D6T6"/>
<protein>
    <submittedName>
        <fullName evidence="4">CDP-alcohol phosphatidyltransferase family protein</fullName>
    </submittedName>
</protein>
<dbReference type="InterPro" id="IPR000462">
    <property type="entry name" value="CDP-OH_P_trans"/>
</dbReference>
<keyword evidence="3" id="KW-1133">Transmembrane helix</keyword>
<dbReference type="GO" id="GO:0016020">
    <property type="term" value="C:membrane"/>
    <property type="evidence" value="ECO:0007669"/>
    <property type="project" value="InterPro"/>
</dbReference>
<dbReference type="InterPro" id="IPR048254">
    <property type="entry name" value="CDP_ALCOHOL_P_TRANSF_CS"/>
</dbReference>
<feature type="transmembrane region" description="Helical" evidence="3">
    <location>
        <begin position="12"/>
        <end position="34"/>
    </location>
</feature>
<accession>A0A9R1D6T6</accession>
<feature type="transmembrane region" description="Helical" evidence="3">
    <location>
        <begin position="201"/>
        <end position="219"/>
    </location>
</feature>
<dbReference type="PROSITE" id="PS00379">
    <property type="entry name" value="CDP_ALCOHOL_P_TRANSF"/>
    <property type="match status" value="1"/>
</dbReference>
<proteinExistence type="inferred from homology"/>
<reference evidence="4" key="1">
    <citation type="journal article" date="2023" name="Front. Microbiol.">
        <title>Genomic-based phylogenetic and metabolic analyses of the genus Natronomonas, and description of Natronomonas aquatica sp. nov.</title>
        <authorList>
            <person name="Garcia-Roldan A."/>
            <person name="Duran-Viseras A."/>
            <person name="de la Haba R.R."/>
            <person name="Corral P."/>
            <person name="Sanchez-Porro C."/>
            <person name="Ventosa A."/>
        </authorList>
    </citation>
    <scope>NUCLEOTIDE SEQUENCE</scope>
    <source>
        <strain evidence="4">F2-12</strain>
    </source>
</reference>
<evidence type="ECO:0000256" key="3">
    <source>
        <dbReference type="SAM" id="Phobius"/>
    </source>
</evidence>
<dbReference type="RefSeq" id="WP_256030785.1">
    <property type="nucleotide sequence ID" value="NZ_JAHLKM010000033.1"/>
</dbReference>
<gene>
    <name evidence="4" type="ORF">KM295_14710</name>
</gene>
<feature type="transmembrane region" description="Helical" evidence="3">
    <location>
        <begin position="40"/>
        <end position="61"/>
    </location>
</feature>
<evidence type="ECO:0000256" key="2">
    <source>
        <dbReference type="RuleBase" id="RU003750"/>
    </source>
</evidence>
<sequence>MTEPRRNRPVAVGLGVGLLALAALGLIGLLRGLLPASPTAWLALSPAVLAGLCWAGQLWYVGYSLDAVGVPGAFWRRLFGLANALTLLRGALYAVVAGFVVVPAGTPLAWVPALCYGFGAALDKIDGTVARSLGRETDLGARLDTAFDTFGFVAAPLVAVLWGLLPVWYLSLSAARYVFLAGVRWRRFRDRPVFDRPDSDLGKYLAGVQMAFITAALVPAAPTDLVLTVAPFVLAPSLAVFARDYLAVSGRLPGRTNY</sequence>
<feature type="transmembrane region" description="Helical" evidence="3">
    <location>
        <begin position="225"/>
        <end position="246"/>
    </location>
</feature>
<keyword evidence="3" id="KW-0472">Membrane</keyword>
<comment type="caution">
    <text evidence="4">The sequence shown here is derived from an EMBL/GenBank/DDBJ whole genome shotgun (WGS) entry which is preliminary data.</text>
</comment>
<keyword evidence="5" id="KW-1185">Reference proteome</keyword>
<evidence type="ECO:0000313" key="5">
    <source>
        <dbReference type="Proteomes" id="UP001139494"/>
    </source>
</evidence>
<dbReference type="EMBL" id="JAHLKM010000033">
    <property type="protein sequence ID" value="MCQ4334706.1"/>
    <property type="molecule type" value="Genomic_DNA"/>
</dbReference>
<dbReference type="InterPro" id="IPR043130">
    <property type="entry name" value="CDP-OH_PTrfase_TM_dom"/>
</dbReference>
<name>A0A9R1D6T6_9EURY</name>
<dbReference type="Proteomes" id="UP001139494">
    <property type="component" value="Unassembled WGS sequence"/>
</dbReference>
<keyword evidence="3" id="KW-0812">Transmembrane</keyword>
<dbReference type="Gene3D" id="1.20.120.1760">
    <property type="match status" value="1"/>
</dbReference>
<comment type="similarity">
    <text evidence="2">Belongs to the CDP-alcohol phosphatidyltransferase class-I family.</text>
</comment>
<dbReference type="GO" id="GO:0016780">
    <property type="term" value="F:phosphotransferase activity, for other substituted phosphate groups"/>
    <property type="evidence" value="ECO:0007669"/>
    <property type="project" value="InterPro"/>
</dbReference>
<feature type="transmembrane region" description="Helical" evidence="3">
    <location>
        <begin position="152"/>
        <end position="180"/>
    </location>
</feature>
<evidence type="ECO:0000256" key="1">
    <source>
        <dbReference type="ARBA" id="ARBA00022679"/>
    </source>
</evidence>
<dbReference type="Pfam" id="PF01066">
    <property type="entry name" value="CDP-OH_P_transf"/>
    <property type="match status" value="1"/>
</dbReference>